<dbReference type="Proteomes" id="UP000613768">
    <property type="component" value="Unassembled WGS sequence"/>
</dbReference>
<protein>
    <recommendedName>
        <fullName evidence="4">DUF3185 family protein</fullName>
    </recommendedName>
</protein>
<comment type="caution">
    <text evidence="2">The sequence shown here is derived from an EMBL/GenBank/DDBJ whole genome shotgun (WGS) entry which is preliminary data.</text>
</comment>
<gene>
    <name evidence="2" type="ORF">IFO71_05630</name>
</gene>
<sequence length="73" mass="7992">MRMRYLLPGVLLILLGILSLIGKLSWQEDKELVRIGDAELSVKQERSPADWVGYGLLFAGGVLVVGGLASRRP</sequence>
<proteinExistence type="predicted"/>
<feature type="transmembrane region" description="Helical" evidence="1">
    <location>
        <begin position="51"/>
        <end position="69"/>
    </location>
</feature>
<dbReference type="EMBL" id="JACYTR010000007">
    <property type="protein sequence ID" value="MBD8525219.1"/>
    <property type="molecule type" value="Genomic_DNA"/>
</dbReference>
<dbReference type="AlphaFoldDB" id="A0AAW3ZJ17"/>
<evidence type="ECO:0000313" key="2">
    <source>
        <dbReference type="EMBL" id="MBD8525219.1"/>
    </source>
</evidence>
<name>A0AAW3ZJ17_9GAMM</name>
<accession>A0AAW3ZJ17</accession>
<evidence type="ECO:0000313" key="3">
    <source>
        <dbReference type="Proteomes" id="UP000613768"/>
    </source>
</evidence>
<evidence type="ECO:0000256" key="1">
    <source>
        <dbReference type="SAM" id="Phobius"/>
    </source>
</evidence>
<keyword evidence="3" id="KW-1185">Reference proteome</keyword>
<evidence type="ECO:0008006" key="4">
    <source>
        <dbReference type="Google" id="ProtNLM"/>
    </source>
</evidence>
<keyword evidence="1" id="KW-0812">Transmembrane</keyword>
<organism evidence="2 3">
    <name type="scientific">Pseudomarimonas arenosa</name>
    <dbReference type="NCBI Taxonomy" id="2774145"/>
    <lineage>
        <taxon>Bacteria</taxon>
        <taxon>Pseudomonadati</taxon>
        <taxon>Pseudomonadota</taxon>
        <taxon>Gammaproteobacteria</taxon>
        <taxon>Lysobacterales</taxon>
        <taxon>Lysobacteraceae</taxon>
        <taxon>Pseudomarimonas</taxon>
    </lineage>
</organism>
<reference evidence="2 3" key="1">
    <citation type="submission" date="2020-09" db="EMBL/GenBank/DDBJ databases">
        <title>Pseudoxanthomonas sp. CAU 1598 isolated from sand of Yaerae Beach.</title>
        <authorList>
            <person name="Kim W."/>
        </authorList>
    </citation>
    <scope>NUCLEOTIDE SEQUENCE [LARGE SCALE GENOMIC DNA]</scope>
    <source>
        <strain evidence="2 3">CAU 1598</strain>
    </source>
</reference>
<keyword evidence="1" id="KW-1133">Transmembrane helix</keyword>
<keyword evidence="1" id="KW-0472">Membrane</keyword>
<dbReference type="RefSeq" id="WP_192028559.1">
    <property type="nucleotide sequence ID" value="NZ_JACYTR010000007.1"/>
</dbReference>